<organism evidence="1 2">
    <name type="scientific">Macrosiphum euphorbiae</name>
    <name type="common">potato aphid</name>
    <dbReference type="NCBI Taxonomy" id="13131"/>
    <lineage>
        <taxon>Eukaryota</taxon>
        <taxon>Metazoa</taxon>
        <taxon>Ecdysozoa</taxon>
        <taxon>Arthropoda</taxon>
        <taxon>Hexapoda</taxon>
        <taxon>Insecta</taxon>
        <taxon>Pterygota</taxon>
        <taxon>Neoptera</taxon>
        <taxon>Paraneoptera</taxon>
        <taxon>Hemiptera</taxon>
        <taxon>Sternorrhyncha</taxon>
        <taxon>Aphidomorpha</taxon>
        <taxon>Aphidoidea</taxon>
        <taxon>Aphididae</taxon>
        <taxon>Macrosiphini</taxon>
        <taxon>Macrosiphum</taxon>
    </lineage>
</organism>
<gene>
    <name evidence="1" type="ORF">MEUPH1_LOCUS15974</name>
</gene>
<evidence type="ECO:0000313" key="2">
    <source>
        <dbReference type="Proteomes" id="UP001160148"/>
    </source>
</evidence>
<dbReference type="Proteomes" id="UP001160148">
    <property type="component" value="Unassembled WGS sequence"/>
</dbReference>
<name>A0AAV0WXF2_9HEMI</name>
<comment type="caution">
    <text evidence="1">The sequence shown here is derived from an EMBL/GenBank/DDBJ whole genome shotgun (WGS) entry which is preliminary data.</text>
</comment>
<evidence type="ECO:0000313" key="1">
    <source>
        <dbReference type="EMBL" id="CAI6360705.1"/>
    </source>
</evidence>
<proteinExistence type="predicted"/>
<reference evidence="1 2" key="1">
    <citation type="submission" date="2023-01" db="EMBL/GenBank/DDBJ databases">
        <authorList>
            <person name="Whitehead M."/>
        </authorList>
    </citation>
    <scope>NUCLEOTIDE SEQUENCE [LARGE SCALE GENOMIC DNA]</scope>
</reference>
<sequence length="127" mass="13953">MKTGRARTEKPVKKPSLNKVSIECTNWQPGTRARAPNLAASHYRWEQTTAASGSSQAEPGKLTRSQAEANVARGNLKPQVDGLPSIFLLYSYAYTVRPPGLARWQTHTLPAIAVESLLVRGDKLCCY</sequence>
<protein>
    <submittedName>
        <fullName evidence="1">Uncharacterized protein</fullName>
    </submittedName>
</protein>
<dbReference type="EMBL" id="CARXXK010000003">
    <property type="protein sequence ID" value="CAI6360705.1"/>
    <property type="molecule type" value="Genomic_DNA"/>
</dbReference>
<keyword evidence="2" id="KW-1185">Reference proteome</keyword>
<dbReference type="AlphaFoldDB" id="A0AAV0WXF2"/>
<accession>A0AAV0WXF2</accession>